<evidence type="ECO:0000256" key="1">
    <source>
        <dbReference type="ARBA" id="ARBA00004147"/>
    </source>
</evidence>
<gene>
    <name evidence="6" type="primary">UL3</name>
</gene>
<evidence type="ECO:0000256" key="3">
    <source>
        <dbReference type="ARBA" id="ARBA00022553"/>
    </source>
</evidence>
<sequence length="233" mass="25518">MVKSRVSYRSVMSGVGEERVPSAFTILASWGWTFAPQNHDPGASPNTTPIESIAGTAPDAHVGPPDGEPDRDAISPLTSSVAGDPPGADGPYVTFDTLFMVSSIDELGRRQLTDTIRKDLRLSLAKFSIACTKTSSFSGTAARQRKRGAPPQRTCVPRSNKSLQMFVLCKRANAAQVREQLRAVIRSRKPRKYYTRSSDGRLCPAVPVFVHEFVSSEPMRLHRDNVMLSTEPD</sequence>
<evidence type="ECO:0000256" key="5">
    <source>
        <dbReference type="SAM" id="MobiDB-lite"/>
    </source>
</evidence>
<evidence type="ECO:0000256" key="4">
    <source>
        <dbReference type="ARBA" id="ARBA00022562"/>
    </source>
</evidence>
<protein>
    <submittedName>
        <fullName evidence="6">Nuclear protein UL3</fullName>
    </submittedName>
</protein>
<reference evidence="6" key="1">
    <citation type="journal article" date="2017" name="Sci. Rep.">
        <title>Worldwide circulation of HSV-2???HSV-1 recombinant strains.</title>
        <authorList>
            <person name="Koelle D.M."/>
            <person name="Norberg P."/>
            <person name="Fitzgibbon M.P."/>
            <person name="Russell R.M."/>
            <person name="Greninger A.L."/>
            <person name="Huang M.L."/>
            <person name="Stensland L."/>
            <person name="Jing L."/>
            <person name="Magaret A.S."/>
            <person name="Diem K."/>
            <person name="Selke S."/>
            <person name="Xie H."/>
            <person name="Celum C."/>
            <person name="Lingappa J.R."/>
            <person name="Jerome K.R."/>
            <person name="Wald A."/>
            <person name="Johnston C."/>
        </authorList>
    </citation>
    <scope>NUCLEOTIDE SEQUENCE</scope>
    <source>
        <strain evidence="6">2006-45028</strain>
    </source>
</reference>
<proteinExistence type="inferred from homology"/>
<dbReference type="InterPro" id="IPR005035">
    <property type="entry name" value="Herpes_UL3"/>
</dbReference>
<evidence type="ECO:0000313" key="6">
    <source>
        <dbReference type="EMBL" id="AQZ56190.1"/>
    </source>
</evidence>
<keyword evidence="4" id="KW-1048">Host nucleus</keyword>
<comment type="subcellular location">
    <subcellularLocation>
        <location evidence="1">Host nucleus</location>
    </subcellularLocation>
</comment>
<accession>A0A1U9ZE94</accession>
<dbReference type="EMBL" id="KX574867">
    <property type="protein sequence ID" value="AQZ56190.1"/>
    <property type="molecule type" value="Genomic_DNA"/>
</dbReference>
<comment type="similarity">
    <text evidence="2">Belongs to the alphaherpesvirinae HHV-1 UL3 family.</text>
</comment>
<organism evidence="6">
    <name type="scientific">Human herpesvirus 2</name>
    <name type="common">HHV-2</name>
    <name type="synonym">Human herpes simplex virus 2</name>
    <dbReference type="NCBI Taxonomy" id="10310"/>
    <lineage>
        <taxon>Viruses</taxon>
        <taxon>Duplodnaviria</taxon>
        <taxon>Heunggongvirae</taxon>
        <taxon>Peploviricota</taxon>
        <taxon>Herviviricetes</taxon>
        <taxon>Herpesvirales</taxon>
        <taxon>Orthoherpesviridae</taxon>
        <taxon>Alphaherpesvirinae</taxon>
        <taxon>Simplexvirus</taxon>
        <taxon>Simplexvirus humanalpha2</taxon>
    </lineage>
</organism>
<evidence type="ECO:0000256" key="2">
    <source>
        <dbReference type="ARBA" id="ARBA00006957"/>
    </source>
</evidence>
<keyword evidence="3" id="KW-0597">Phosphoprotein</keyword>
<organismHost>
    <name type="scientific">Homo sapiens</name>
    <name type="common">Human</name>
    <dbReference type="NCBI Taxonomy" id="9606"/>
</organismHost>
<name>A0A1U9ZE94_HHV2</name>
<feature type="region of interest" description="Disordered" evidence="5">
    <location>
        <begin position="38"/>
        <end position="88"/>
    </location>
</feature>
<dbReference type="Pfam" id="PF03369">
    <property type="entry name" value="Herpes_UL3"/>
    <property type="match status" value="1"/>
</dbReference>
<dbReference type="GO" id="GO:0042025">
    <property type="term" value="C:host cell nucleus"/>
    <property type="evidence" value="ECO:0007669"/>
    <property type="project" value="UniProtKB-SubCell"/>
</dbReference>